<dbReference type="HOGENOM" id="CLU_044876_1_0_1"/>
<dbReference type="Pfam" id="PF05368">
    <property type="entry name" value="NmrA"/>
    <property type="match status" value="1"/>
</dbReference>
<keyword evidence="1" id="KW-0521">NADP</keyword>
<dbReference type="Gene3D" id="3.90.25.10">
    <property type="entry name" value="UDP-galactose 4-epimerase, domain 1"/>
    <property type="match status" value="1"/>
</dbReference>
<organism evidence="4 5">
    <name type="scientific">Eutypa lata (strain UCR-EL1)</name>
    <name type="common">Grapevine dieback disease fungus</name>
    <name type="synonym">Eutypa armeniacae</name>
    <dbReference type="NCBI Taxonomy" id="1287681"/>
    <lineage>
        <taxon>Eukaryota</taxon>
        <taxon>Fungi</taxon>
        <taxon>Dikarya</taxon>
        <taxon>Ascomycota</taxon>
        <taxon>Pezizomycotina</taxon>
        <taxon>Sordariomycetes</taxon>
        <taxon>Xylariomycetidae</taxon>
        <taxon>Xylariales</taxon>
        <taxon>Diatrypaceae</taxon>
        <taxon>Eutypa</taxon>
    </lineage>
</organism>
<evidence type="ECO:0000313" key="5">
    <source>
        <dbReference type="Proteomes" id="UP000012174"/>
    </source>
</evidence>
<gene>
    <name evidence="4" type="ORF">UCREL1_5391</name>
</gene>
<dbReference type="EMBL" id="KB706403">
    <property type="protein sequence ID" value="EMR67623.1"/>
    <property type="molecule type" value="Genomic_DNA"/>
</dbReference>
<dbReference type="OMA" id="VPCEFGS"/>
<sequence length="310" mass="33204">MSPSTKQTRNITLVGGSGTVGAPILATLIATGHKVTVLSRPDSTATFPPTVTVRKGSYDDEAFLASALKGQEVLIMALNYAAYGAQAPLIRAAAAAAVPWVVPCEFGSDATHPKLNARVELMNAKRPFRDQIEDLGVSAWLGVACNPWFDFSVRLGALAFGLDLKARTARVFGKGDVRANFTTLRRVGESLAALLALSDAELGAYRNAWVYFSSFLVSQRDLLASAQRVTGTAERDWDVASEDPEEVIKTAQEQVAKGNGMAGVRILFALLFSEGYGGNYEAKVVDYKKLGLELEDLDQVMKGLAQELGA</sequence>
<dbReference type="OrthoDB" id="419598at2759"/>
<dbReference type="InterPro" id="IPR036291">
    <property type="entry name" value="NAD(P)-bd_dom_sf"/>
</dbReference>
<dbReference type="PANTHER" id="PTHR47706">
    <property type="entry name" value="NMRA-LIKE FAMILY PROTEIN"/>
    <property type="match status" value="1"/>
</dbReference>
<keyword evidence="2" id="KW-0560">Oxidoreductase</keyword>
<proteinExistence type="predicted"/>
<keyword evidence="5" id="KW-1185">Reference proteome</keyword>
<reference evidence="5" key="1">
    <citation type="journal article" date="2013" name="Genome Announc.">
        <title>Draft genome sequence of the grapevine dieback fungus Eutypa lata UCR-EL1.</title>
        <authorList>
            <person name="Blanco-Ulate B."/>
            <person name="Rolshausen P.E."/>
            <person name="Cantu D."/>
        </authorList>
    </citation>
    <scope>NUCLEOTIDE SEQUENCE [LARGE SCALE GENOMIC DNA]</scope>
    <source>
        <strain evidence="5">UCR-EL1</strain>
    </source>
</reference>
<dbReference type="InterPro" id="IPR008030">
    <property type="entry name" value="NmrA-like"/>
</dbReference>
<dbReference type="Proteomes" id="UP000012174">
    <property type="component" value="Unassembled WGS sequence"/>
</dbReference>
<dbReference type="AlphaFoldDB" id="M7ST18"/>
<evidence type="ECO:0000256" key="2">
    <source>
        <dbReference type="ARBA" id="ARBA00023002"/>
    </source>
</evidence>
<dbReference type="GO" id="GO:0016491">
    <property type="term" value="F:oxidoreductase activity"/>
    <property type="evidence" value="ECO:0007669"/>
    <property type="project" value="UniProtKB-KW"/>
</dbReference>
<dbReference type="SUPFAM" id="SSF51735">
    <property type="entry name" value="NAD(P)-binding Rossmann-fold domains"/>
    <property type="match status" value="1"/>
</dbReference>
<accession>M7ST18</accession>
<evidence type="ECO:0000313" key="4">
    <source>
        <dbReference type="EMBL" id="EMR67623.1"/>
    </source>
</evidence>
<dbReference type="InterPro" id="IPR051609">
    <property type="entry name" value="NmrA/Isoflavone_reductase-like"/>
</dbReference>
<dbReference type="Gene3D" id="3.40.50.720">
    <property type="entry name" value="NAD(P)-binding Rossmann-like Domain"/>
    <property type="match status" value="1"/>
</dbReference>
<dbReference type="PANTHER" id="PTHR47706:SF7">
    <property type="entry name" value="CIPA-LIKE, PUTATIVE (AFU_ORTHOLOGUE AFUA_1G01630)-RELATED"/>
    <property type="match status" value="1"/>
</dbReference>
<dbReference type="KEGG" id="ela:UCREL1_5391"/>
<evidence type="ECO:0000259" key="3">
    <source>
        <dbReference type="Pfam" id="PF05368"/>
    </source>
</evidence>
<dbReference type="eggNOG" id="ENOG502SJZR">
    <property type="taxonomic scope" value="Eukaryota"/>
</dbReference>
<protein>
    <submittedName>
        <fullName evidence="4">Putative isoflavone reductase family protein</fullName>
    </submittedName>
</protein>
<feature type="domain" description="NmrA-like" evidence="3">
    <location>
        <begin position="8"/>
        <end position="138"/>
    </location>
</feature>
<evidence type="ECO:0000256" key="1">
    <source>
        <dbReference type="ARBA" id="ARBA00022857"/>
    </source>
</evidence>
<name>M7ST18_EUTLA</name>